<dbReference type="InterPro" id="IPR052367">
    <property type="entry name" value="Thiosulfate_ST/Rhodanese-like"/>
</dbReference>
<feature type="region of interest" description="Disordered" evidence="1">
    <location>
        <begin position="59"/>
        <end position="83"/>
    </location>
</feature>
<evidence type="ECO:0000256" key="1">
    <source>
        <dbReference type="SAM" id="MobiDB-lite"/>
    </source>
</evidence>
<dbReference type="Gene3D" id="3.40.250.10">
    <property type="entry name" value="Rhodanese-like domain"/>
    <property type="match status" value="1"/>
</dbReference>
<proteinExistence type="predicted"/>
<dbReference type="AlphaFoldDB" id="A0A8G1U8Y1"/>
<evidence type="ECO:0000313" key="3">
    <source>
        <dbReference type="EMBL" id="ROR33932.1"/>
    </source>
</evidence>
<dbReference type="PANTHER" id="PTHR45431:SF3">
    <property type="entry name" value="RHODANESE-LIKE DOMAIN-CONTAINING PROTEIN 15, CHLOROPLASTIC"/>
    <property type="match status" value="1"/>
</dbReference>
<organism evidence="3 4">
    <name type="scientific">Kitasatospora cineracea</name>
    <dbReference type="NCBI Taxonomy" id="88074"/>
    <lineage>
        <taxon>Bacteria</taxon>
        <taxon>Bacillati</taxon>
        <taxon>Actinomycetota</taxon>
        <taxon>Actinomycetes</taxon>
        <taxon>Kitasatosporales</taxon>
        <taxon>Streptomycetaceae</taxon>
        <taxon>Kitasatospora</taxon>
    </lineage>
</organism>
<dbReference type="InterPro" id="IPR001763">
    <property type="entry name" value="Rhodanese-like_dom"/>
</dbReference>
<dbReference type="SMART" id="SM00450">
    <property type="entry name" value="RHOD"/>
    <property type="match status" value="1"/>
</dbReference>
<dbReference type="Pfam" id="PF00581">
    <property type="entry name" value="Rhodanese"/>
    <property type="match status" value="1"/>
</dbReference>
<evidence type="ECO:0000313" key="4">
    <source>
        <dbReference type="Proteomes" id="UP000267408"/>
    </source>
</evidence>
<dbReference type="GO" id="GO:0016740">
    <property type="term" value="F:transferase activity"/>
    <property type="evidence" value="ECO:0007669"/>
    <property type="project" value="UniProtKB-KW"/>
</dbReference>
<dbReference type="EMBL" id="RJVJ01000005">
    <property type="protein sequence ID" value="ROR33932.1"/>
    <property type="molecule type" value="Genomic_DNA"/>
</dbReference>
<reference evidence="3 4" key="1">
    <citation type="submission" date="2018-11" db="EMBL/GenBank/DDBJ databases">
        <title>Sequencing the genomes of 1000 actinobacteria strains.</title>
        <authorList>
            <person name="Klenk H.-P."/>
        </authorList>
    </citation>
    <scope>NUCLEOTIDE SEQUENCE [LARGE SCALE GENOMIC DNA]</scope>
    <source>
        <strain evidence="3 4">DSM 44780</strain>
    </source>
</reference>
<dbReference type="InterPro" id="IPR036873">
    <property type="entry name" value="Rhodanese-like_dom_sf"/>
</dbReference>
<sequence>MAWTPQPPAPAQIDPTAAHRLAAAGEALLLDVREPEEHAVVHAPGSLLVPLGALGTFGTLGEGGDGDGDGDGDGSAREGGTGGGGLGAVRAAAGGRLVLAVCRSGTRSQTATELLNAHGVPTVNVAGGMRAWLRDGLPAHRNDPPAHRDECHCGGAI</sequence>
<dbReference type="Proteomes" id="UP000267408">
    <property type="component" value="Unassembled WGS sequence"/>
</dbReference>
<feature type="domain" description="Rhodanese" evidence="2">
    <location>
        <begin position="23"/>
        <end position="141"/>
    </location>
</feature>
<keyword evidence="3" id="KW-0808">Transferase</keyword>
<name>A0A8G1U8Y1_9ACTN</name>
<evidence type="ECO:0000259" key="2">
    <source>
        <dbReference type="PROSITE" id="PS50206"/>
    </source>
</evidence>
<dbReference type="RefSeq" id="WP_244257540.1">
    <property type="nucleotide sequence ID" value="NZ_RJVJ01000005.1"/>
</dbReference>
<protein>
    <submittedName>
        <fullName evidence="3">Rhodanese-related sulfurtransferase</fullName>
    </submittedName>
</protein>
<gene>
    <name evidence="3" type="ORF">EDD39_7755</name>
</gene>
<dbReference type="CDD" id="cd00158">
    <property type="entry name" value="RHOD"/>
    <property type="match status" value="1"/>
</dbReference>
<dbReference type="PANTHER" id="PTHR45431">
    <property type="entry name" value="RHODANESE-LIKE DOMAIN-CONTAINING PROTEIN 15, CHLOROPLASTIC"/>
    <property type="match status" value="1"/>
</dbReference>
<comment type="caution">
    <text evidence="3">The sequence shown here is derived from an EMBL/GenBank/DDBJ whole genome shotgun (WGS) entry which is preliminary data.</text>
</comment>
<accession>A0A8G1U8Y1</accession>
<dbReference type="SUPFAM" id="SSF52821">
    <property type="entry name" value="Rhodanese/Cell cycle control phosphatase"/>
    <property type="match status" value="1"/>
</dbReference>
<dbReference type="PROSITE" id="PS50206">
    <property type="entry name" value="RHODANESE_3"/>
    <property type="match status" value="1"/>
</dbReference>